<organism evidence="2 3">
    <name type="scientific">Planctomicrobium piriforme</name>
    <dbReference type="NCBI Taxonomy" id="1576369"/>
    <lineage>
        <taxon>Bacteria</taxon>
        <taxon>Pseudomonadati</taxon>
        <taxon>Planctomycetota</taxon>
        <taxon>Planctomycetia</taxon>
        <taxon>Planctomycetales</taxon>
        <taxon>Planctomycetaceae</taxon>
        <taxon>Planctomicrobium</taxon>
    </lineage>
</organism>
<keyword evidence="1" id="KW-1133">Transmembrane helix</keyword>
<sequence length="208" mass="23610">MTKRQIQMRLFLFLYGVILLVGIYDAIFKGGSIILCVSGVLLFLCAMFAFYGRGASTKNLCIETIRRKLPLPAKLQLMMKEGRWKHPGQEVLAAKIPFIRDPLTFLSSIESMLSNSGPLMRPDENENERFSEYRGSRISSRDLPWIDVEQVIFIICNERIGDDVGIALDYRTGINSPRVVGGDWHSRSGLQYREIAPSFDEFVELIGL</sequence>
<evidence type="ECO:0000313" key="3">
    <source>
        <dbReference type="Proteomes" id="UP000199518"/>
    </source>
</evidence>
<evidence type="ECO:0000256" key="1">
    <source>
        <dbReference type="SAM" id="Phobius"/>
    </source>
</evidence>
<keyword evidence="1" id="KW-0472">Membrane</keyword>
<feature type="transmembrane region" description="Helical" evidence="1">
    <location>
        <begin position="30"/>
        <end position="51"/>
    </location>
</feature>
<dbReference type="Proteomes" id="UP000199518">
    <property type="component" value="Unassembled WGS sequence"/>
</dbReference>
<keyword evidence="3" id="KW-1185">Reference proteome</keyword>
<gene>
    <name evidence="2" type="ORF">SAMN05421753_103263</name>
</gene>
<name>A0A1I3DIZ6_9PLAN</name>
<reference evidence="3" key="1">
    <citation type="submission" date="2016-10" db="EMBL/GenBank/DDBJ databases">
        <authorList>
            <person name="Varghese N."/>
            <person name="Submissions S."/>
        </authorList>
    </citation>
    <scope>NUCLEOTIDE SEQUENCE [LARGE SCALE GENOMIC DNA]</scope>
    <source>
        <strain evidence="3">DSM 26348</strain>
    </source>
</reference>
<dbReference type="STRING" id="1576369.SAMN05421753_103263"/>
<dbReference type="AlphaFoldDB" id="A0A1I3DIZ6"/>
<keyword evidence="1" id="KW-0812">Transmembrane</keyword>
<dbReference type="EMBL" id="FOQD01000003">
    <property type="protein sequence ID" value="SFH86646.1"/>
    <property type="molecule type" value="Genomic_DNA"/>
</dbReference>
<protein>
    <submittedName>
        <fullName evidence="2">Uncharacterized protein</fullName>
    </submittedName>
</protein>
<accession>A0A1I3DIZ6</accession>
<feature type="transmembrane region" description="Helical" evidence="1">
    <location>
        <begin position="7"/>
        <end position="24"/>
    </location>
</feature>
<proteinExistence type="predicted"/>
<evidence type="ECO:0000313" key="2">
    <source>
        <dbReference type="EMBL" id="SFH86646.1"/>
    </source>
</evidence>